<feature type="region of interest" description="Disordered" evidence="1">
    <location>
        <begin position="420"/>
        <end position="439"/>
    </location>
</feature>
<keyword evidence="4" id="KW-1185">Reference proteome</keyword>
<name>A0ABT7VAR8_9ACTN</name>
<keyword evidence="2" id="KW-1133">Transmembrane helix</keyword>
<feature type="transmembrane region" description="Helical" evidence="2">
    <location>
        <begin position="145"/>
        <end position="166"/>
    </location>
</feature>
<dbReference type="EMBL" id="JAUDDZ010000014">
    <property type="protein sequence ID" value="MDM8275602.1"/>
    <property type="molecule type" value="Genomic_DNA"/>
</dbReference>
<evidence type="ECO:0000313" key="3">
    <source>
        <dbReference type="EMBL" id="MDM8275602.1"/>
    </source>
</evidence>
<keyword evidence="2" id="KW-0812">Transmembrane</keyword>
<sequence>MTDQSTGERAVLKDYDLPGNDLDPNTTTPEQRKKISLIAKVYGLLCLIDGIVTLPVAVIFIGMVVWALQSRPDLISVGQDPTLTTILMVMSFVVTVVTAGVLIFFGISILRNHRRNAARWSHVLLALNLTQFLFSIMLQGIGEHLIAPFIQLVILLALSVTVDPSLRQERRLRRRLRDLEEREAAEAGLLGRDLKGRGYIQLNFFNIFWVFVVCSVLGLIIEVIWHMVVVDPGVYQDRAGMLFGPFSPIYGVGAVLMTVALNRFYRSNPLIIFVVSAVIGGLFEAFVSWFMQTGFGAVAWDYTGTTLFGIPDPVAIIFGGRTSTPFMCMWGLLGFVWIKLCLPRLLKLINMIPWKMRYSLTTLCALLMMVNAVMTLQSLDCWFERVSGIEPTSPVEEFYAKNFDNSYMEHRFQSMTITPEDSNRVDSSKVAEAVGQPSA</sequence>
<feature type="transmembrane region" description="Helical" evidence="2">
    <location>
        <begin position="358"/>
        <end position="376"/>
    </location>
</feature>
<organism evidence="3 4">
    <name type="scientific">Enorma phocaeensis</name>
    <dbReference type="NCBI Taxonomy" id="1871019"/>
    <lineage>
        <taxon>Bacteria</taxon>
        <taxon>Bacillati</taxon>
        <taxon>Actinomycetota</taxon>
        <taxon>Coriobacteriia</taxon>
        <taxon>Coriobacteriales</taxon>
        <taxon>Coriobacteriaceae</taxon>
        <taxon>Enorma</taxon>
    </lineage>
</organism>
<feature type="transmembrane region" description="Helical" evidence="2">
    <location>
        <begin position="41"/>
        <end position="66"/>
    </location>
</feature>
<protein>
    <submittedName>
        <fullName evidence="3">ABC transporter permease</fullName>
    </submittedName>
</protein>
<feature type="transmembrane region" description="Helical" evidence="2">
    <location>
        <begin position="86"/>
        <end position="110"/>
    </location>
</feature>
<dbReference type="Proteomes" id="UP001529421">
    <property type="component" value="Unassembled WGS sequence"/>
</dbReference>
<gene>
    <name evidence="3" type="ORF">QUW28_08890</name>
</gene>
<evidence type="ECO:0000256" key="2">
    <source>
        <dbReference type="SAM" id="Phobius"/>
    </source>
</evidence>
<comment type="caution">
    <text evidence="3">The sequence shown here is derived from an EMBL/GenBank/DDBJ whole genome shotgun (WGS) entry which is preliminary data.</text>
</comment>
<reference evidence="3 4" key="2">
    <citation type="submission" date="2023-06" db="EMBL/GenBank/DDBJ databases">
        <authorList>
            <person name="Zeman M."/>
            <person name="Kubasova T."/>
            <person name="Jahodarova E."/>
            <person name="Nykrynova M."/>
            <person name="Rychlik I."/>
        </authorList>
    </citation>
    <scope>NUCLEOTIDE SEQUENCE [LARGE SCALE GENOMIC DNA]</scope>
    <source>
        <strain evidence="3 4">154_Feed</strain>
    </source>
</reference>
<feature type="transmembrane region" description="Helical" evidence="2">
    <location>
        <begin position="122"/>
        <end position="139"/>
    </location>
</feature>
<reference evidence="4" key="1">
    <citation type="submission" date="2023-06" db="EMBL/GenBank/DDBJ databases">
        <title>Identification and characterization of horizontal gene transfer across gut microbiota members of farm animals based on homology search.</title>
        <authorList>
            <person name="Zeman M."/>
            <person name="Kubasova T."/>
            <person name="Jahodarova E."/>
            <person name="Nykrynova M."/>
            <person name="Rychlik I."/>
        </authorList>
    </citation>
    <scope>NUCLEOTIDE SEQUENCE [LARGE SCALE GENOMIC DNA]</scope>
    <source>
        <strain evidence="4">154_Feed</strain>
    </source>
</reference>
<dbReference type="InterPro" id="IPR010540">
    <property type="entry name" value="CmpB_TMEM229"/>
</dbReference>
<accession>A0ABT7VAR8</accession>
<evidence type="ECO:0000256" key="1">
    <source>
        <dbReference type="SAM" id="MobiDB-lite"/>
    </source>
</evidence>
<feature type="transmembrane region" description="Helical" evidence="2">
    <location>
        <begin position="240"/>
        <end position="261"/>
    </location>
</feature>
<keyword evidence="2" id="KW-0472">Membrane</keyword>
<proteinExistence type="predicted"/>
<feature type="transmembrane region" description="Helical" evidence="2">
    <location>
        <begin position="204"/>
        <end position="228"/>
    </location>
</feature>
<feature type="transmembrane region" description="Helical" evidence="2">
    <location>
        <begin position="270"/>
        <end position="291"/>
    </location>
</feature>
<dbReference type="Pfam" id="PF06541">
    <property type="entry name" value="ABC_trans_CmpB"/>
    <property type="match status" value="1"/>
</dbReference>
<evidence type="ECO:0000313" key="4">
    <source>
        <dbReference type="Proteomes" id="UP001529421"/>
    </source>
</evidence>
<dbReference type="RefSeq" id="WP_289545746.1">
    <property type="nucleotide sequence ID" value="NZ_JAUDDZ010000014.1"/>
</dbReference>